<gene>
    <name evidence="2" type="ORF">G5714_011911</name>
</gene>
<dbReference type="Proteomes" id="UP000579812">
    <property type="component" value="Unassembled WGS sequence"/>
</dbReference>
<dbReference type="EMBL" id="JAAMOB010000011">
    <property type="protein sequence ID" value="KAF4107547.1"/>
    <property type="molecule type" value="Genomic_DNA"/>
</dbReference>
<name>A0A7J6CJP6_9TELE</name>
<organism evidence="2 3">
    <name type="scientific">Onychostoma macrolepis</name>
    <dbReference type="NCBI Taxonomy" id="369639"/>
    <lineage>
        <taxon>Eukaryota</taxon>
        <taxon>Metazoa</taxon>
        <taxon>Chordata</taxon>
        <taxon>Craniata</taxon>
        <taxon>Vertebrata</taxon>
        <taxon>Euteleostomi</taxon>
        <taxon>Actinopterygii</taxon>
        <taxon>Neopterygii</taxon>
        <taxon>Teleostei</taxon>
        <taxon>Ostariophysi</taxon>
        <taxon>Cypriniformes</taxon>
        <taxon>Cyprinidae</taxon>
        <taxon>Acrossocheilinae</taxon>
        <taxon>Onychostoma</taxon>
    </lineage>
</organism>
<sequence>MPPKKQDAAKARDESKVPDESESTCIIPDQSEVVAGSTIDQLMDMMEKFLRKQHQREDRFEREAQRQEHKWQVLHHQFTQLQSEVHQDRQPLQDDDSASSDQSWYEHK</sequence>
<keyword evidence="3" id="KW-1185">Reference proteome</keyword>
<feature type="region of interest" description="Disordered" evidence="1">
    <location>
        <begin position="82"/>
        <end position="108"/>
    </location>
</feature>
<evidence type="ECO:0000313" key="3">
    <source>
        <dbReference type="Proteomes" id="UP000579812"/>
    </source>
</evidence>
<feature type="compositionally biased region" description="Low complexity" evidence="1">
    <location>
        <begin position="99"/>
        <end position="108"/>
    </location>
</feature>
<protein>
    <submittedName>
        <fullName evidence="2">Uncharacterized protein</fullName>
    </submittedName>
</protein>
<proteinExistence type="predicted"/>
<comment type="caution">
    <text evidence="2">The sequence shown here is derived from an EMBL/GenBank/DDBJ whole genome shotgun (WGS) entry which is preliminary data.</text>
</comment>
<accession>A0A7J6CJP6</accession>
<feature type="region of interest" description="Disordered" evidence="1">
    <location>
        <begin position="1"/>
        <end position="23"/>
    </location>
</feature>
<reference evidence="2 3" key="1">
    <citation type="submission" date="2020-04" db="EMBL/GenBank/DDBJ databases">
        <title>Chromosome-level genome assembly of a cyprinid fish Onychostoma macrolepis by integration of Nanopore Sequencing, Bionano and Hi-C technology.</title>
        <authorList>
            <person name="Wang D."/>
        </authorList>
    </citation>
    <scope>NUCLEOTIDE SEQUENCE [LARGE SCALE GENOMIC DNA]</scope>
    <source>
        <strain evidence="2">SWU-2019</strain>
        <tissue evidence="2">Muscle</tissue>
    </source>
</reference>
<dbReference type="AlphaFoldDB" id="A0A7J6CJP6"/>
<evidence type="ECO:0000313" key="2">
    <source>
        <dbReference type="EMBL" id="KAF4107547.1"/>
    </source>
</evidence>
<evidence type="ECO:0000256" key="1">
    <source>
        <dbReference type="SAM" id="MobiDB-lite"/>
    </source>
</evidence>
<feature type="compositionally biased region" description="Basic and acidic residues" evidence="1">
    <location>
        <begin position="1"/>
        <end position="19"/>
    </location>
</feature>